<sequence>MSPERLDVEVGTPVGTAPAVPVPDLRDATAAAPATDPATGADEGADEGAAHDVSRTMDDIDALLREVCDDLSAGWATRVPDAVDVLDADLPETLLGWLLPATGKRLRPLMCHWGWVSAGGAAVTAEEPDPCRTEMVRVGAALELLHLFALVHDDVMDRGSSRRGRPTAHVEAARAHVQEQALGDPVLFGDSVAILLGDLALSEASLLVTETSRPVQLHWREMLRELVHGQLLDVTAAAARRRDVEHSRRVARLKSGAYTIQRPLVLGALVAGAPAPVTDALEAYGAHLGEAFALRDDVLGVWGDPLTTGKPVGDDLLLSKATVLLAEARRLLPPDLSERYLGRDAHITPEDVPVLQQLMVERGVLDVVEGRIDRELELALECLSQADLEPVGARRLQALAESTARRAA</sequence>
<evidence type="ECO:0000256" key="2">
    <source>
        <dbReference type="ARBA" id="ARBA00006706"/>
    </source>
</evidence>
<dbReference type="EMBL" id="JACHVT010000004">
    <property type="protein sequence ID" value="MBB2986804.1"/>
    <property type="molecule type" value="Genomic_DNA"/>
</dbReference>
<comment type="similarity">
    <text evidence="2 6">Belongs to the FPP/GGPP synthase family.</text>
</comment>
<dbReference type="RefSeq" id="WP_147431488.1">
    <property type="nucleotide sequence ID" value="NZ_JACHVT010000004.1"/>
</dbReference>
<evidence type="ECO:0000256" key="6">
    <source>
        <dbReference type="RuleBase" id="RU004466"/>
    </source>
</evidence>
<evidence type="ECO:0000313" key="9">
    <source>
        <dbReference type="Proteomes" id="UP000590811"/>
    </source>
</evidence>
<dbReference type="Gene3D" id="1.10.600.10">
    <property type="entry name" value="Farnesyl Diphosphate Synthase"/>
    <property type="match status" value="1"/>
</dbReference>
<dbReference type="GO" id="GO:0004337">
    <property type="term" value="F:(2E,6E)-farnesyl diphosphate synthase activity"/>
    <property type="evidence" value="ECO:0007669"/>
    <property type="project" value="UniProtKB-EC"/>
</dbReference>
<dbReference type="CDD" id="cd00685">
    <property type="entry name" value="Trans_IPPS_HT"/>
    <property type="match status" value="1"/>
</dbReference>
<dbReference type="InterPro" id="IPR000092">
    <property type="entry name" value="Polyprenyl_synt"/>
</dbReference>
<dbReference type="SUPFAM" id="SSF48576">
    <property type="entry name" value="Terpenoid synthases"/>
    <property type="match status" value="1"/>
</dbReference>
<dbReference type="GO" id="GO:0004311">
    <property type="term" value="F:geranylgeranyl diphosphate synthase activity"/>
    <property type="evidence" value="ECO:0007669"/>
    <property type="project" value="UniProtKB-EC"/>
</dbReference>
<dbReference type="GO" id="GO:0004161">
    <property type="term" value="F:dimethylallyltranstransferase activity"/>
    <property type="evidence" value="ECO:0007669"/>
    <property type="project" value="UniProtKB-EC"/>
</dbReference>
<dbReference type="InterPro" id="IPR008949">
    <property type="entry name" value="Isoprenoid_synthase_dom_sf"/>
</dbReference>
<dbReference type="EC" id="2.5.1.1" evidence="8"/>
<proteinExistence type="inferred from homology"/>
<dbReference type="PANTHER" id="PTHR12001">
    <property type="entry name" value="GERANYLGERANYL PYROPHOSPHATE SYNTHASE"/>
    <property type="match status" value="1"/>
</dbReference>
<dbReference type="EC" id="2.5.1.29" evidence="8"/>
<dbReference type="Proteomes" id="UP000590811">
    <property type="component" value="Unassembled WGS sequence"/>
</dbReference>
<comment type="cofactor">
    <cofactor evidence="1">
        <name>Mg(2+)</name>
        <dbReference type="ChEBI" id="CHEBI:18420"/>
    </cofactor>
</comment>
<dbReference type="PROSITE" id="PS00723">
    <property type="entry name" value="POLYPRENYL_SYNTHASE_1"/>
    <property type="match status" value="1"/>
</dbReference>
<evidence type="ECO:0000313" key="8">
    <source>
        <dbReference type="EMBL" id="MBB2986804.1"/>
    </source>
</evidence>
<evidence type="ECO:0000256" key="7">
    <source>
        <dbReference type="SAM" id="MobiDB-lite"/>
    </source>
</evidence>
<evidence type="ECO:0000256" key="4">
    <source>
        <dbReference type="ARBA" id="ARBA00022723"/>
    </source>
</evidence>
<protein>
    <submittedName>
        <fullName evidence="8">Geranylgeranyl diphosphate synthase type I</fullName>
        <ecNumber evidence="8">2.5.1.1</ecNumber>
        <ecNumber evidence="8">2.5.1.10</ecNumber>
        <ecNumber evidence="8">2.5.1.29</ecNumber>
    </submittedName>
</protein>
<dbReference type="InterPro" id="IPR033749">
    <property type="entry name" value="Polyprenyl_synt_CS"/>
</dbReference>
<gene>
    <name evidence="8" type="ORF">FHW14_001969</name>
</gene>
<accession>A0A839PVP2</accession>
<keyword evidence="4" id="KW-0479">Metal-binding</keyword>
<evidence type="ECO:0000256" key="3">
    <source>
        <dbReference type="ARBA" id="ARBA00022679"/>
    </source>
</evidence>
<dbReference type="GO" id="GO:0046872">
    <property type="term" value="F:metal ion binding"/>
    <property type="evidence" value="ECO:0007669"/>
    <property type="project" value="UniProtKB-KW"/>
</dbReference>
<dbReference type="PANTHER" id="PTHR12001:SF85">
    <property type="entry name" value="SHORT CHAIN ISOPRENYL DIPHOSPHATE SYNTHASE"/>
    <property type="match status" value="1"/>
</dbReference>
<dbReference type="AlphaFoldDB" id="A0A839PVP2"/>
<feature type="region of interest" description="Disordered" evidence="7">
    <location>
        <begin position="1"/>
        <end position="50"/>
    </location>
</feature>
<name>A0A839PVP2_9MICO</name>
<feature type="compositionally biased region" description="Low complexity" evidence="7">
    <location>
        <begin position="10"/>
        <end position="42"/>
    </location>
</feature>
<evidence type="ECO:0000256" key="1">
    <source>
        <dbReference type="ARBA" id="ARBA00001946"/>
    </source>
</evidence>
<dbReference type="SFLD" id="SFLDS00005">
    <property type="entry name" value="Isoprenoid_Synthase_Type_I"/>
    <property type="match status" value="1"/>
</dbReference>
<keyword evidence="5" id="KW-0460">Magnesium</keyword>
<dbReference type="OrthoDB" id="9809458at2"/>
<evidence type="ECO:0000256" key="5">
    <source>
        <dbReference type="ARBA" id="ARBA00022842"/>
    </source>
</evidence>
<dbReference type="EC" id="2.5.1.10" evidence="8"/>
<dbReference type="Pfam" id="PF00348">
    <property type="entry name" value="polyprenyl_synt"/>
    <property type="match status" value="1"/>
</dbReference>
<reference evidence="8 9" key="1">
    <citation type="submission" date="2020-08" db="EMBL/GenBank/DDBJ databases">
        <title>Genomic Encyclopedia of Type Strains, Phase IV (KMG-V): Genome sequencing to study the core and pangenomes of soil and plant-associated prokaryotes.</title>
        <authorList>
            <person name="Whitman W."/>
        </authorList>
    </citation>
    <scope>NUCLEOTIDE SEQUENCE [LARGE SCALE GENOMIC DNA]</scope>
    <source>
        <strain evidence="8 9">B3ACCR2</strain>
    </source>
</reference>
<comment type="caution">
    <text evidence="8">The sequence shown here is derived from an EMBL/GenBank/DDBJ whole genome shotgun (WGS) entry which is preliminary data.</text>
</comment>
<keyword evidence="3 6" id="KW-0808">Transferase</keyword>
<dbReference type="GO" id="GO:0008299">
    <property type="term" value="P:isoprenoid biosynthetic process"/>
    <property type="evidence" value="ECO:0007669"/>
    <property type="project" value="InterPro"/>
</dbReference>
<organism evidence="8 9">
    <name type="scientific">Terracoccus luteus</name>
    <dbReference type="NCBI Taxonomy" id="53356"/>
    <lineage>
        <taxon>Bacteria</taxon>
        <taxon>Bacillati</taxon>
        <taxon>Actinomycetota</taxon>
        <taxon>Actinomycetes</taxon>
        <taxon>Micrococcales</taxon>
        <taxon>Intrasporangiaceae</taxon>
        <taxon>Terracoccus</taxon>
    </lineage>
</organism>